<reference evidence="3" key="2">
    <citation type="submission" date="2014-11" db="EMBL/GenBank/DDBJ databases">
        <title>Draft genome sequence of Hydrogenophaga intermedia S1.</title>
        <authorList>
            <person name="Gan H.M."/>
            <person name="Chew T.H."/>
            <person name="Stolz A."/>
        </authorList>
    </citation>
    <scope>NUCLEOTIDE SEQUENCE [LARGE SCALE GENOMIC DNA]</scope>
    <source>
        <strain evidence="3">S1</strain>
    </source>
</reference>
<evidence type="ECO:0000313" key="3">
    <source>
        <dbReference type="Proteomes" id="UP000028878"/>
    </source>
</evidence>
<dbReference type="EMBL" id="CCAE010000006">
    <property type="protein sequence ID" value="CDN86747.1"/>
    <property type="molecule type" value="Genomic_DNA"/>
</dbReference>
<accession>A0A1L1PIJ8</accession>
<proteinExistence type="predicted"/>
<reference evidence="3" key="1">
    <citation type="submission" date="2014-02" db="EMBL/GenBank/DDBJ databases">
        <authorList>
            <person name="Gan H."/>
        </authorList>
    </citation>
    <scope>NUCLEOTIDE SEQUENCE [LARGE SCALE GENOMIC DNA]</scope>
    <source>
        <strain evidence="3">S1</strain>
    </source>
</reference>
<evidence type="ECO:0000313" key="2">
    <source>
        <dbReference type="EMBL" id="CDN86747.1"/>
    </source>
</evidence>
<dbReference type="Proteomes" id="UP000028878">
    <property type="component" value="Unassembled WGS sequence"/>
</dbReference>
<dbReference type="RefSeq" id="WP_009516659.1">
    <property type="nucleotide sequence ID" value="NZ_CCAE010000006.1"/>
</dbReference>
<organism evidence="2 3">
    <name type="scientific">Hydrogenophaga intermedia</name>
    <dbReference type="NCBI Taxonomy" id="65786"/>
    <lineage>
        <taxon>Bacteria</taxon>
        <taxon>Pseudomonadati</taxon>
        <taxon>Pseudomonadota</taxon>
        <taxon>Betaproteobacteria</taxon>
        <taxon>Burkholderiales</taxon>
        <taxon>Comamonadaceae</taxon>
        <taxon>Hydrogenophaga</taxon>
    </lineage>
</organism>
<keyword evidence="3" id="KW-1185">Reference proteome</keyword>
<sequence>MAERRLSGNYVPTTRSFSRPVSPGGSPRASHRDDEHLSGNDPSVQAADQFVAPRLDKADILQRIQLGNYTDPIDLFRSVQNPQLSEQANAILLSAAAADVLQYAFEEVHSSAFPAIEALLRPLIGGGARQPAQPEHGGPVVEPADATGPLPTVGRGPAFNVKRAVDLLSQGRYDGSRRVMKVIFGRREGATLIRALNQIEEHLASTDHSELSAEQRQRVVDAIKDIRAKDPSLGRRQSVALPALRQSTKGGALSNRYSTDVQRELVHKLTFDRQNLVIDQARNEALDAVLDWHLNGGSCPPLLNPDDPEGSVNQLRLQAAKRRPDMDSDRQRELTQAIDHYKAVHGIMTPRDRADLAWVKRVAGKDNASPGAALEDLLVQMRSAGHAIPLPPAAWDPTVPDEAREAMQTEAAVAQALSTALARASELSEAERRFLYQMTALLVGKANKPLWAIAHPTREPGEPHKLNPVKPYLPAHPDNAQRARFNQGVDRAAAHQRKAKEDVRHVLVLLSKLDRTKRKPGAGNLFVETTLIEQCTQLLATANCSPSRLRYALYLISKGGGSKGRAAARLLDEMRYSLREATGSNLPMTNGEIFQHFLQGLGNCFMEGGSHYAASVVIGLTSHAMGPFSSLLVVGSLGLQMYSLGWLESQKTEEYNQQPSRTAELLLATPYLVAPAAALCGIVKLIDNIGYFPVALPATFGRSLEFFVIIRFLRQLPQSWLRNRHFAGFQVRHADGSGLTAGEQFQLNICRDIGYLVFGGICLYFGPTLTAQVLEALGVVGEAAATAGGKVITILVTYLWAALAEFLDGGIPDWFKLLYRAVKGNAYMLQPGTQANPGLDPTHYLKNATSRGVANGLSDFFNGLADMFKALGLDELAELCRVFAIIWNGLAGSLRTRFADYLTTGETLADNGSKNPAGLMTALGMLAVDMGQCVAGAASGVANNVATAVAGLGTAPVAVQPEGTNERQPMGEGDIELQPVLERRTPSDDEPVDNDSVEDEPSGNDEEFFDMVKKL</sequence>
<feature type="region of interest" description="Disordered" evidence="1">
    <location>
        <begin position="1"/>
        <end position="43"/>
    </location>
</feature>
<name>A0A1L1PIJ8_HYDIT</name>
<feature type="region of interest" description="Disordered" evidence="1">
    <location>
        <begin position="959"/>
        <end position="1015"/>
    </location>
</feature>
<protein>
    <submittedName>
        <fullName evidence="2">Uncharacterized protein</fullName>
    </submittedName>
</protein>
<feature type="region of interest" description="Disordered" evidence="1">
    <location>
        <begin position="127"/>
        <end position="155"/>
    </location>
</feature>
<dbReference type="AlphaFoldDB" id="A0A1L1PIJ8"/>
<gene>
    <name evidence="2" type="ORF">BN948_01155</name>
</gene>
<feature type="compositionally biased region" description="Polar residues" evidence="1">
    <location>
        <begin position="10"/>
        <end position="19"/>
    </location>
</feature>
<feature type="compositionally biased region" description="Acidic residues" evidence="1">
    <location>
        <begin position="988"/>
        <end position="1009"/>
    </location>
</feature>
<evidence type="ECO:0000256" key="1">
    <source>
        <dbReference type="SAM" id="MobiDB-lite"/>
    </source>
</evidence>